<keyword evidence="3" id="KW-1185">Reference proteome</keyword>
<keyword evidence="1" id="KW-0472">Membrane</keyword>
<comment type="caution">
    <text evidence="2">The sequence shown here is derived from an EMBL/GenBank/DDBJ whole genome shotgun (WGS) entry which is preliminary data.</text>
</comment>
<feature type="transmembrane region" description="Helical" evidence="1">
    <location>
        <begin position="139"/>
        <end position="159"/>
    </location>
</feature>
<sequence length="171" mass="18817">MLAAFAVWGLVLIRLDYRTGEMAGSFLHRPLLIFHEAGHVIFMPFGEWMTVFGGSLMQCLMPVVMGAALLWKNRDPFGASIGLWLLGVSLLDLAPYVYDALDPQLILLSGATGEEGGHDWIYLLRSVGLLKRAHGLGQMVYLLGVGVIALALGWGAELLRRQHAHLKRAPR</sequence>
<evidence type="ECO:0000313" key="3">
    <source>
        <dbReference type="Proteomes" id="UP000267464"/>
    </source>
</evidence>
<accession>A0A3N7HPP9</accession>
<evidence type="ECO:0000313" key="2">
    <source>
        <dbReference type="EMBL" id="RQP22721.1"/>
    </source>
</evidence>
<feature type="transmembrane region" description="Helical" evidence="1">
    <location>
        <begin position="48"/>
        <end position="70"/>
    </location>
</feature>
<protein>
    <submittedName>
        <fullName evidence="2">Uncharacterized protein</fullName>
    </submittedName>
</protein>
<name>A0A3N7HPP9_9BURK</name>
<reference evidence="2 3" key="2">
    <citation type="submission" date="2018-12" db="EMBL/GenBank/DDBJ databases">
        <title>Rhizobacter gummiphilus sp. nov., a rubber-degrading bacterium isolated from the soil of a botanical garden in Japan.</title>
        <authorList>
            <person name="Shunsuke S.S."/>
        </authorList>
    </citation>
    <scope>NUCLEOTIDE SEQUENCE [LARGE SCALE GENOMIC DNA]</scope>
    <source>
        <strain evidence="2 3">S-16</strain>
    </source>
</reference>
<dbReference type="AlphaFoldDB" id="A0A3N7HPP9"/>
<keyword evidence="1" id="KW-0812">Transmembrane</keyword>
<keyword evidence="1" id="KW-1133">Transmembrane helix</keyword>
<organism evidence="2 3">
    <name type="scientific">Piscinibacter terrae</name>
    <dbReference type="NCBI Taxonomy" id="2496871"/>
    <lineage>
        <taxon>Bacteria</taxon>
        <taxon>Pseudomonadati</taxon>
        <taxon>Pseudomonadota</taxon>
        <taxon>Betaproteobacteria</taxon>
        <taxon>Burkholderiales</taxon>
        <taxon>Sphaerotilaceae</taxon>
        <taxon>Piscinibacter</taxon>
    </lineage>
</organism>
<dbReference type="Proteomes" id="UP000267464">
    <property type="component" value="Unassembled WGS sequence"/>
</dbReference>
<gene>
    <name evidence="2" type="ORF">DZC73_20695</name>
</gene>
<dbReference type="EMBL" id="QUSW01000006">
    <property type="protein sequence ID" value="RQP22721.1"/>
    <property type="molecule type" value="Genomic_DNA"/>
</dbReference>
<feature type="transmembrane region" description="Helical" evidence="1">
    <location>
        <begin position="77"/>
        <end position="98"/>
    </location>
</feature>
<proteinExistence type="predicted"/>
<dbReference type="OrthoDB" id="9801221at2"/>
<reference evidence="2 3" key="1">
    <citation type="submission" date="2018-08" db="EMBL/GenBank/DDBJ databases">
        <authorList>
            <person name="Khan S.A."/>
            <person name="Jeon C.O."/>
            <person name="Chun B.H."/>
            <person name="Jeong S.E."/>
        </authorList>
    </citation>
    <scope>NUCLEOTIDE SEQUENCE [LARGE SCALE GENOMIC DNA]</scope>
    <source>
        <strain evidence="2 3">S-16</strain>
    </source>
</reference>
<evidence type="ECO:0000256" key="1">
    <source>
        <dbReference type="SAM" id="Phobius"/>
    </source>
</evidence>
<dbReference type="RefSeq" id="WP_124542290.1">
    <property type="nucleotide sequence ID" value="NZ_QUSW01000006.1"/>
</dbReference>